<feature type="signal peptide" evidence="1">
    <location>
        <begin position="1"/>
        <end position="17"/>
    </location>
</feature>
<organism evidence="2 3">
    <name type="scientific">Myriangium duriaei CBS 260.36</name>
    <dbReference type="NCBI Taxonomy" id="1168546"/>
    <lineage>
        <taxon>Eukaryota</taxon>
        <taxon>Fungi</taxon>
        <taxon>Dikarya</taxon>
        <taxon>Ascomycota</taxon>
        <taxon>Pezizomycotina</taxon>
        <taxon>Dothideomycetes</taxon>
        <taxon>Dothideomycetidae</taxon>
        <taxon>Myriangiales</taxon>
        <taxon>Myriangiaceae</taxon>
        <taxon>Myriangium</taxon>
    </lineage>
</organism>
<gene>
    <name evidence="2" type="ORF">K461DRAFT_268148</name>
</gene>
<dbReference type="OrthoDB" id="10444570at2759"/>
<evidence type="ECO:0000313" key="3">
    <source>
        <dbReference type="Proteomes" id="UP000799439"/>
    </source>
</evidence>
<sequence length="366" mass="40454">MKAFLFLPLLLSRSINAAAIAPNTELLEPVDVPEDDATQFSDFGFNAKPKLEARTDVLDAHHYESHEEKDGNNVDVRPDASLGHLLGTFKSRLIYFTSAKSSKTSVKDVVQMLNEKGSVKASENDDSVQGFGRFITNALLTTLVVIVTLAVIFDDKSPPLGMQIINVGIDDGKSAKVKRHSILLDHPTDVVTWDLADDEAHSVGNVHDNRPVISDDLRDQMLASGHRNVTFLHHNSPNGKTPALFYRTEDGQTHYHWRPSESPSLVARKDQIFKGHYAYFDADGAGFKISAQNPITGEPPMSETDAKPIAQAITSDFLEKRSAATYVGYQEQLKRTKALGHKICIIAEPKRFGLQNEIDKCFGKSK</sequence>
<reference evidence="2" key="1">
    <citation type="journal article" date="2020" name="Stud. Mycol.">
        <title>101 Dothideomycetes genomes: a test case for predicting lifestyles and emergence of pathogens.</title>
        <authorList>
            <person name="Haridas S."/>
            <person name="Albert R."/>
            <person name="Binder M."/>
            <person name="Bloem J."/>
            <person name="Labutti K."/>
            <person name="Salamov A."/>
            <person name="Andreopoulos B."/>
            <person name="Baker S."/>
            <person name="Barry K."/>
            <person name="Bills G."/>
            <person name="Bluhm B."/>
            <person name="Cannon C."/>
            <person name="Castanera R."/>
            <person name="Culley D."/>
            <person name="Daum C."/>
            <person name="Ezra D."/>
            <person name="Gonzalez J."/>
            <person name="Henrissat B."/>
            <person name="Kuo A."/>
            <person name="Liang C."/>
            <person name="Lipzen A."/>
            <person name="Lutzoni F."/>
            <person name="Magnuson J."/>
            <person name="Mondo S."/>
            <person name="Nolan M."/>
            <person name="Ohm R."/>
            <person name="Pangilinan J."/>
            <person name="Park H.-J."/>
            <person name="Ramirez L."/>
            <person name="Alfaro M."/>
            <person name="Sun H."/>
            <person name="Tritt A."/>
            <person name="Yoshinaga Y."/>
            <person name="Zwiers L.-H."/>
            <person name="Turgeon B."/>
            <person name="Goodwin S."/>
            <person name="Spatafora J."/>
            <person name="Crous P."/>
            <person name="Grigoriev I."/>
        </authorList>
    </citation>
    <scope>NUCLEOTIDE SEQUENCE</scope>
    <source>
        <strain evidence="2">CBS 260.36</strain>
    </source>
</reference>
<name>A0A9P4MKX3_9PEZI</name>
<dbReference type="Proteomes" id="UP000799439">
    <property type="component" value="Unassembled WGS sequence"/>
</dbReference>
<dbReference type="EMBL" id="ML996085">
    <property type="protein sequence ID" value="KAF2153599.1"/>
    <property type="molecule type" value="Genomic_DNA"/>
</dbReference>
<proteinExistence type="predicted"/>
<accession>A0A9P4MKX3</accession>
<keyword evidence="1" id="KW-0732">Signal</keyword>
<evidence type="ECO:0000256" key="1">
    <source>
        <dbReference type="SAM" id="SignalP"/>
    </source>
</evidence>
<evidence type="ECO:0000313" key="2">
    <source>
        <dbReference type="EMBL" id="KAF2153599.1"/>
    </source>
</evidence>
<dbReference type="AlphaFoldDB" id="A0A9P4MKX3"/>
<keyword evidence="3" id="KW-1185">Reference proteome</keyword>
<comment type="caution">
    <text evidence="2">The sequence shown here is derived from an EMBL/GenBank/DDBJ whole genome shotgun (WGS) entry which is preliminary data.</text>
</comment>
<protein>
    <submittedName>
        <fullName evidence="2">Uncharacterized protein</fullName>
    </submittedName>
</protein>
<feature type="chain" id="PRO_5040477908" evidence="1">
    <location>
        <begin position="18"/>
        <end position="366"/>
    </location>
</feature>